<protein>
    <submittedName>
        <fullName evidence="1">Uncharacterized protein</fullName>
    </submittedName>
</protein>
<organism evidence="1 2">
    <name type="scientific">Komagataeibacter europaeus NBRC 3261</name>
    <dbReference type="NCBI Taxonomy" id="1234669"/>
    <lineage>
        <taxon>Bacteria</taxon>
        <taxon>Pseudomonadati</taxon>
        <taxon>Pseudomonadota</taxon>
        <taxon>Alphaproteobacteria</taxon>
        <taxon>Acetobacterales</taxon>
        <taxon>Acetobacteraceae</taxon>
        <taxon>Komagataeibacter</taxon>
    </lineage>
</organism>
<proteinExistence type="predicted"/>
<dbReference type="RefSeq" id="WP_052957792.1">
    <property type="nucleotide sequence ID" value="NZ_BANI01000111.1"/>
</dbReference>
<reference evidence="1 2" key="1">
    <citation type="submission" date="2012-11" db="EMBL/GenBank/DDBJ databases">
        <title>Whole genome sequence of Gluconacetobacter europaeus NBRC3261.</title>
        <authorList>
            <person name="Azuma Y."/>
            <person name="Higashiura N."/>
            <person name="Hirakawa H."/>
            <person name="Matsushita K."/>
        </authorList>
    </citation>
    <scope>NUCLEOTIDE SEQUENCE [LARGE SCALE GENOMIC DNA]</scope>
    <source>
        <strain evidence="1 2">NBRC 3261</strain>
    </source>
</reference>
<sequence length="159" mass="16616">MATVPFQNIQMAYAPELRACDVVIAPTVAGRGRIAIDRTGATPVLLAMGTDRRARDDDRIPGTLNGVAPGGIMAARGWPGDIFLTGGVRMGSRLWLLEDAKQDDAARLAAGRYIAEPMADLSTFYGTEIGSGASFTARGRVQVTAALPAGTVTAPVQQS</sequence>
<dbReference type="EMBL" id="BANI01000111">
    <property type="protein sequence ID" value="GAN96902.1"/>
    <property type="molecule type" value="Genomic_DNA"/>
</dbReference>
<dbReference type="Proteomes" id="UP000032675">
    <property type="component" value="Unassembled WGS sequence"/>
</dbReference>
<name>A0A0D6Q009_KOMEU</name>
<dbReference type="InterPro" id="IPR010877">
    <property type="entry name" value="Phage_Mu_Gp46"/>
</dbReference>
<accession>A0A0D6Q009</accession>
<gene>
    <name evidence="1" type="ORF">Geu3261_0126_005</name>
</gene>
<evidence type="ECO:0000313" key="2">
    <source>
        <dbReference type="Proteomes" id="UP000032675"/>
    </source>
</evidence>
<dbReference type="AlphaFoldDB" id="A0A0D6Q009"/>
<evidence type="ECO:0000313" key="1">
    <source>
        <dbReference type="EMBL" id="GAN96902.1"/>
    </source>
</evidence>
<dbReference type="Pfam" id="PF07409">
    <property type="entry name" value="GP46"/>
    <property type="match status" value="1"/>
</dbReference>
<comment type="caution">
    <text evidence="1">The sequence shown here is derived from an EMBL/GenBank/DDBJ whole genome shotgun (WGS) entry which is preliminary data.</text>
</comment>